<dbReference type="KEGG" id="dce:O6P33_12805"/>
<evidence type="ECO:0000256" key="8">
    <source>
        <dbReference type="PIRSR" id="PIRSR006809-2"/>
    </source>
</evidence>
<evidence type="ECO:0000313" key="12">
    <source>
        <dbReference type="Proteomes" id="UP001212189"/>
    </source>
</evidence>
<dbReference type="Pfam" id="PF16360">
    <property type="entry name" value="GTP-bdg_M"/>
    <property type="match status" value="1"/>
</dbReference>
<comment type="subcellular location">
    <subcellularLocation>
        <location evidence="6">Cytoplasm</location>
    </subcellularLocation>
    <text evidence="6">May associate with membranes.</text>
</comment>
<dbReference type="SUPFAM" id="SSF52540">
    <property type="entry name" value="P-loop containing nucleoside triphosphate hydrolases"/>
    <property type="match status" value="1"/>
</dbReference>
<comment type="function">
    <text evidence="6">GTPase that associates with the 50S ribosomal subunit and may have a role during protein synthesis or ribosome biogenesis.</text>
</comment>
<evidence type="ECO:0000256" key="6">
    <source>
        <dbReference type="HAMAP-Rule" id="MF_00900"/>
    </source>
</evidence>
<dbReference type="Pfam" id="PF01926">
    <property type="entry name" value="MMR_HSR1"/>
    <property type="match status" value="1"/>
</dbReference>
<evidence type="ECO:0000256" key="7">
    <source>
        <dbReference type="PIRSR" id="PIRSR006809-1"/>
    </source>
</evidence>
<dbReference type="Proteomes" id="UP001212189">
    <property type="component" value="Chromosome"/>
</dbReference>
<feature type="binding site" evidence="7">
    <location>
        <begin position="343"/>
        <end position="345"/>
    </location>
    <ligand>
        <name>GTP</name>
        <dbReference type="ChEBI" id="CHEBI:37565"/>
    </ligand>
</feature>
<evidence type="ECO:0000313" key="11">
    <source>
        <dbReference type="EMBL" id="WBE26620.1"/>
    </source>
</evidence>
<dbReference type="CDD" id="cd01878">
    <property type="entry name" value="HflX"/>
    <property type="match status" value="1"/>
</dbReference>
<dbReference type="NCBIfam" id="TIGR03156">
    <property type="entry name" value="GTP_HflX"/>
    <property type="match status" value="1"/>
</dbReference>
<keyword evidence="11" id="KW-0378">Hydrolase</keyword>
<dbReference type="GO" id="GO:0005525">
    <property type="term" value="F:GTP binding"/>
    <property type="evidence" value="ECO:0007669"/>
    <property type="project" value="UniProtKB-UniRule"/>
</dbReference>
<reference evidence="11 12" key="1">
    <citation type="submission" date="2022-12" db="EMBL/GenBank/DDBJ databases">
        <title>Coexistence and Characterization of a Novel Tigecycline Resistance gene tet(X) variant and blaNDM-1 in a Pseudomonas caeni Isolate of Chicken Origin.</title>
        <authorList>
            <person name="Lu X."/>
            <person name="Zhang L."/>
            <person name="Li R."/>
            <person name="Wang Z."/>
        </authorList>
    </citation>
    <scope>NUCLEOTIDE SEQUENCE [LARGE SCALE GENOMIC DNA]</scope>
    <source>
        <strain evidence="11 12">CE14</strain>
    </source>
</reference>
<dbReference type="InterPro" id="IPR030394">
    <property type="entry name" value="G_HFLX_dom"/>
</dbReference>
<dbReference type="InterPro" id="IPR042108">
    <property type="entry name" value="GTPase_HflX_N_sf"/>
</dbReference>
<feature type="coiled-coil region" evidence="9">
    <location>
        <begin position="164"/>
        <end position="191"/>
    </location>
</feature>
<feature type="domain" description="Hflx-type G" evidence="10">
    <location>
        <begin position="198"/>
        <end position="365"/>
    </location>
</feature>
<dbReference type="InterPro" id="IPR032305">
    <property type="entry name" value="GTP-bd_M"/>
</dbReference>
<dbReference type="PANTHER" id="PTHR10229">
    <property type="entry name" value="GTP-BINDING PROTEIN HFLX"/>
    <property type="match status" value="1"/>
</dbReference>
<keyword evidence="3 6" id="KW-0547">Nucleotide-binding</keyword>
<dbReference type="Gene3D" id="3.40.50.300">
    <property type="entry name" value="P-loop containing nucleotide triphosphate hydrolases"/>
    <property type="match status" value="1"/>
</dbReference>
<protein>
    <recommendedName>
        <fullName evidence="6">GTPase HflX</fullName>
    </recommendedName>
    <alternativeName>
        <fullName evidence="6">GTP-binding protein HflX</fullName>
    </alternativeName>
</protein>
<proteinExistence type="inferred from homology"/>
<keyword evidence="9" id="KW-0175">Coiled coil</keyword>
<dbReference type="InterPro" id="IPR016496">
    <property type="entry name" value="GTPase_HflX"/>
</dbReference>
<dbReference type="RefSeq" id="WP_269819540.1">
    <property type="nucleotide sequence ID" value="NZ_CP114976.1"/>
</dbReference>
<dbReference type="PIRSF" id="PIRSF006809">
    <property type="entry name" value="GTP-binding_hflX_prd"/>
    <property type="match status" value="1"/>
</dbReference>
<name>A0AAF0AKQ2_9GAMM</name>
<feature type="binding site" evidence="8">
    <location>
        <position position="211"/>
    </location>
    <ligand>
        <name>Mg(2+)</name>
        <dbReference type="ChEBI" id="CHEBI:18420"/>
    </ligand>
</feature>
<dbReference type="PROSITE" id="PS51705">
    <property type="entry name" value="G_HFLX"/>
    <property type="match status" value="1"/>
</dbReference>
<organism evidence="11 12">
    <name type="scientific">Denitrificimonas caeni</name>
    <dbReference type="NCBI Taxonomy" id="521720"/>
    <lineage>
        <taxon>Bacteria</taxon>
        <taxon>Pseudomonadati</taxon>
        <taxon>Pseudomonadota</taxon>
        <taxon>Gammaproteobacteria</taxon>
        <taxon>Pseudomonadales</taxon>
        <taxon>Pseudomonadaceae</taxon>
        <taxon>Denitrificimonas</taxon>
    </lineage>
</organism>
<dbReference type="InterPro" id="IPR006073">
    <property type="entry name" value="GTP-bd"/>
</dbReference>
<feature type="binding site" evidence="7">
    <location>
        <begin position="317"/>
        <end position="320"/>
    </location>
    <ligand>
        <name>GTP</name>
        <dbReference type="ChEBI" id="CHEBI:37565"/>
    </ligand>
</feature>
<keyword evidence="2 8" id="KW-0479">Metal-binding</keyword>
<dbReference type="GO" id="GO:0043022">
    <property type="term" value="F:ribosome binding"/>
    <property type="evidence" value="ECO:0007669"/>
    <property type="project" value="TreeGrafter"/>
</dbReference>
<keyword evidence="12" id="KW-1185">Reference proteome</keyword>
<accession>A0AAF0AKQ2</accession>
<evidence type="ECO:0000256" key="1">
    <source>
        <dbReference type="ARBA" id="ARBA00022490"/>
    </source>
</evidence>
<keyword evidence="5 6" id="KW-0342">GTP-binding</keyword>
<comment type="cofactor">
    <cofactor evidence="8">
        <name>Mg(2+)</name>
        <dbReference type="ChEBI" id="CHEBI:18420"/>
    </cofactor>
</comment>
<dbReference type="InterPro" id="IPR027417">
    <property type="entry name" value="P-loop_NTPase"/>
</dbReference>
<gene>
    <name evidence="6 11" type="primary">hflX</name>
    <name evidence="11" type="ORF">O6P33_12805</name>
</gene>
<comment type="subunit">
    <text evidence="6">Monomer. Associates with the 50S ribosomal subunit.</text>
</comment>
<dbReference type="Pfam" id="PF13167">
    <property type="entry name" value="GTP-bdg_N"/>
    <property type="match status" value="1"/>
</dbReference>
<dbReference type="Gene3D" id="3.40.50.11060">
    <property type="entry name" value="GTPase HflX, N-terminal domain"/>
    <property type="match status" value="1"/>
</dbReference>
<dbReference type="PRINTS" id="PR00326">
    <property type="entry name" value="GTP1OBG"/>
</dbReference>
<dbReference type="PANTHER" id="PTHR10229:SF0">
    <property type="entry name" value="GTP-BINDING PROTEIN 6-RELATED"/>
    <property type="match status" value="1"/>
</dbReference>
<dbReference type="HAMAP" id="MF_00900">
    <property type="entry name" value="GTPase_HflX"/>
    <property type="match status" value="1"/>
</dbReference>
<feature type="binding site" evidence="7">
    <location>
        <begin position="229"/>
        <end position="233"/>
    </location>
    <ligand>
        <name>GTP</name>
        <dbReference type="ChEBI" id="CHEBI:37565"/>
    </ligand>
</feature>
<dbReference type="EMBL" id="CP114976">
    <property type="protein sequence ID" value="WBE26620.1"/>
    <property type="molecule type" value="Genomic_DNA"/>
</dbReference>
<evidence type="ECO:0000259" key="10">
    <source>
        <dbReference type="PROSITE" id="PS51705"/>
    </source>
</evidence>
<keyword evidence="4 8" id="KW-0460">Magnesium</keyword>
<keyword evidence="1 6" id="KW-0963">Cytoplasm</keyword>
<dbReference type="AlphaFoldDB" id="A0AAF0AKQ2"/>
<evidence type="ECO:0000256" key="2">
    <source>
        <dbReference type="ARBA" id="ARBA00022723"/>
    </source>
</evidence>
<feature type="binding site" evidence="7">
    <location>
        <begin position="251"/>
        <end position="254"/>
    </location>
    <ligand>
        <name>GTP</name>
        <dbReference type="ChEBI" id="CHEBI:37565"/>
    </ligand>
</feature>
<dbReference type="FunFam" id="3.40.50.11060:FF:000001">
    <property type="entry name" value="GTPase HflX"/>
    <property type="match status" value="1"/>
</dbReference>
<evidence type="ECO:0000256" key="5">
    <source>
        <dbReference type="ARBA" id="ARBA00023134"/>
    </source>
</evidence>
<evidence type="ECO:0000256" key="3">
    <source>
        <dbReference type="ARBA" id="ARBA00022741"/>
    </source>
</evidence>
<feature type="binding site" evidence="8">
    <location>
        <position position="231"/>
    </location>
    <ligand>
        <name>Mg(2+)</name>
        <dbReference type="ChEBI" id="CHEBI:18420"/>
    </ligand>
</feature>
<dbReference type="NCBIfam" id="NF008280">
    <property type="entry name" value="PRK11058.1"/>
    <property type="match status" value="1"/>
</dbReference>
<feature type="binding site" evidence="7">
    <location>
        <begin position="204"/>
        <end position="211"/>
    </location>
    <ligand>
        <name>GTP</name>
        <dbReference type="ChEBI" id="CHEBI:37565"/>
    </ligand>
</feature>
<dbReference type="GO" id="GO:0003924">
    <property type="term" value="F:GTPase activity"/>
    <property type="evidence" value="ECO:0007669"/>
    <property type="project" value="UniProtKB-UniRule"/>
</dbReference>
<dbReference type="FunFam" id="3.40.50.300:FF:000173">
    <property type="entry name" value="GTPase HflX"/>
    <property type="match status" value="1"/>
</dbReference>
<sequence>MLIAEHSGERAILVHLDGNAPELREDPHEFQELAVSAGAVVASFVQVSRHQPTARFLIGSGKVEELRQLVLSEGADLVIFNHALTPSQERNLERALECRVLDRIGLILDIFAQRAQTYEGKLQVELAQLEHISTRLVRSRTDLSRQQGGIGLRGPGETQLESDRRLLRVRVRQIKSRLEKVRNQRQLARRSRQRADMPSISLVGYTNTGKSTLFNLLTESQVYAADQLFATLDPTVRRVQIPELGAVTLADTVGFIRHLPHKLVEAFRATLEESANADLLLHMIDAQSPERDEQIQQVQNVLQEIEADDVRMLEVYNKVDLLDNVEPHIQRDEEGKPIRVWISAYKEQGIGLLQQAIAELLEEEIYIVTVRLSQQQSRLRAKLFDLNAVQEEIHAEDGTSVLKLRVAKMELDKLLSHEGITVADFFAQFAQ</sequence>
<dbReference type="InterPro" id="IPR025121">
    <property type="entry name" value="GTPase_HflX_N"/>
</dbReference>
<dbReference type="GO" id="GO:0046872">
    <property type="term" value="F:metal ion binding"/>
    <property type="evidence" value="ECO:0007669"/>
    <property type="project" value="UniProtKB-KW"/>
</dbReference>
<evidence type="ECO:0000256" key="9">
    <source>
        <dbReference type="SAM" id="Coils"/>
    </source>
</evidence>
<dbReference type="Gene3D" id="6.10.250.2860">
    <property type="match status" value="1"/>
</dbReference>
<dbReference type="GO" id="GO:0005737">
    <property type="term" value="C:cytoplasm"/>
    <property type="evidence" value="ECO:0007669"/>
    <property type="project" value="UniProtKB-SubCell"/>
</dbReference>
<comment type="similarity">
    <text evidence="6">Belongs to the TRAFAC class OBG-HflX-like GTPase superfamily. HflX GTPase family.</text>
</comment>
<evidence type="ECO:0000256" key="4">
    <source>
        <dbReference type="ARBA" id="ARBA00022842"/>
    </source>
</evidence>